<organism evidence="3 4">
    <name type="scientific">Heterostelium pallidum (strain ATCC 26659 / Pp 5 / PN500)</name>
    <name type="common">Cellular slime mold</name>
    <name type="synonym">Polysphondylium pallidum</name>
    <dbReference type="NCBI Taxonomy" id="670386"/>
    <lineage>
        <taxon>Eukaryota</taxon>
        <taxon>Amoebozoa</taxon>
        <taxon>Evosea</taxon>
        <taxon>Eumycetozoa</taxon>
        <taxon>Dictyostelia</taxon>
        <taxon>Acytosteliales</taxon>
        <taxon>Acytosteliaceae</taxon>
        <taxon>Heterostelium</taxon>
    </lineage>
</organism>
<sequence>MKISISKIFRTSSSDKISKRRSSSSSLTSSDEDSPLYIFDPNSTNISHLPYDIVQKILSYVHDNVILTHTFINVSLVCKNWRTLCRISGHVLNVNNFFQRTLQLKMKSDVTENSPDDAKTLNNYLRDNNTLTELNLNLSGCSSLDSVKNLMESNTKLKSLNIRNMSNTTSDFSFVSSEFINHLINALINNKNQAITHLNLSGLKLDDSSMTLLGTFVGQSGSKLARLEISDCPNTFNAVPFLEFGKGIELNKTLSSLILNRNKVSHTDSYQELITLFESKEFHNLETQGTFTFHTFSSPQPSPRSPRSPLPNRKDSGNQKSLNCLSNCNSIIEISNCDNRLIV</sequence>
<evidence type="ECO:0000313" key="4">
    <source>
        <dbReference type="Proteomes" id="UP000001396"/>
    </source>
</evidence>
<dbReference type="GeneID" id="31360922"/>
<proteinExistence type="predicted"/>
<feature type="domain" description="F-box" evidence="2">
    <location>
        <begin position="43"/>
        <end position="101"/>
    </location>
</feature>
<dbReference type="InParanoid" id="D3BA62"/>
<dbReference type="CDD" id="cd09917">
    <property type="entry name" value="F-box_SF"/>
    <property type="match status" value="1"/>
</dbReference>
<accession>D3BA62</accession>
<dbReference type="AlphaFoldDB" id="D3BA62"/>
<dbReference type="InterPro" id="IPR032675">
    <property type="entry name" value="LRR_dom_sf"/>
</dbReference>
<dbReference type="InterPro" id="IPR001810">
    <property type="entry name" value="F-box_dom"/>
</dbReference>
<comment type="caution">
    <text evidence="3">The sequence shown here is derived from an EMBL/GenBank/DDBJ whole genome shotgun (WGS) entry which is preliminary data.</text>
</comment>
<dbReference type="Proteomes" id="UP000001396">
    <property type="component" value="Unassembled WGS sequence"/>
</dbReference>
<feature type="compositionally biased region" description="Pro residues" evidence="1">
    <location>
        <begin position="300"/>
        <end position="309"/>
    </location>
</feature>
<dbReference type="SUPFAM" id="SSF52047">
    <property type="entry name" value="RNI-like"/>
    <property type="match status" value="1"/>
</dbReference>
<dbReference type="RefSeq" id="XP_020433567.1">
    <property type="nucleotide sequence ID" value="XM_020576318.1"/>
</dbReference>
<name>D3BA62_HETP5</name>
<keyword evidence="4" id="KW-1185">Reference proteome</keyword>
<evidence type="ECO:0000256" key="1">
    <source>
        <dbReference type="SAM" id="MobiDB-lite"/>
    </source>
</evidence>
<dbReference type="STRING" id="670386.D3BA62"/>
<dbReference type="EMBL" id="ADBJ01000025">
    <property type="protein sequence ID" value="EFA81449.1"/>
    <property type="molecule type" value="Genomic_DNA"/>
</dbReference>
<dbReference type="Gene3D" id="1.20.1280.50">
    <property type="match status" value="1"/>
</dbReference>
<reference evidence="3 4" key="1">
    <citation type="journal article" date="2011" name="Genome Res.">
        <title>Phylogeny-wide analysis of social amoeba genomes highlights ancient origins for complex intercellular communication.</title>
        <authorList>
            <person name="Heidel A.J."/>
            <person name="Lawal H.M."/>
            <person name="Felder M."/>
            <person name="Schilde C."/>
            <person name="Helps N.R."/>
            <person name="Tunggal B."/>
            <person name="Rivero F."/>
            <person name="John U."/>
            <person name="Schleicher M."/>
            <person name="Eichinger L."/>
            <person name="Platzer M."/>
            <person name="Noegel A.A."/>
            <person name="Schaap P."/>
            <person name="Gloeckner G."/>
        </authorList>
    </citation>
    <scope>NUCLEOTIDE SEQUENCE [LARGE SCALE GENOMIC DNA]</scope>
    <source>
        <strain evidence="4">ATCC 26659 / Pp 5 / PN500</strain>
    </source>
</reference>
<evidence type="ECO:0000313" key="3">
    <source>
        <dbReference type="EMBL" id="EFA81449.1"/>
    </source>
</evidence>
<gene>
    <name evidence="3" type="ORF">PPL_05437</name>
</gene>
<evidence type="ECO:0000259" key="2">
    <source>
        <dbReference type="PROSITE" id="PS50181"/>
    </source>
</evidence>
<dbReference type="Pfam" id="PF12937">
    <property type="entry name" value="F-box-like"/>
    <property type="match status" value="1"/>
</dbReference>
<protein>
    <recommendedName>
        <fullName evidence="2">F-box domain-containing protein</fullName>
    </recommendedName>
</protein>
<dbReference type="Gene3D" id="3.80.10.10">
    <property type="entry name" value="Ribonuclease Inhibitor"/>
    <property type="match status" value="1"/>
</dbReference>
<feature type="region of interest" description="Disordered" evidence="1">
    <location>
        <begin position="293"/>
        <end position="318"/>
    </location>
</feature>
<dbReference type="PROSITE" id="PS50181">
    <property type="entry name" value="FBOX"/>
    <property type="match status" value="1"/>
</dbReference>